<dbReference type="InterPro" id="IPR035965">
    <property type="entry name" value="PAS-like_dom_sf"/>
</dbReference>
<keyword evidence="19" id="KW-1185">Reference proteome</keyword>
<dbReference type="PROSITE" id="PS50112">
    <property type="entry name" value="PAS"/>
    <property type="match status" value="1"/>
</dbReference>
<comment type="catalytic activity">
    <reaction evidence="1">
        <text>ATP + protein L-histidine = ADP + protein N-phospho-L-histidine.</text>
        <dbReference type="EC" id="2.7.13.3"/>
    </reaction>
</comment>
<dbReference type="PROSITE" id="PS50109">
    <property type="entry name" value="HIS_KIN"/>
    <property type="match status" value="1"/>
</dbReference>
<dbReference type="InterPro" id="IPR036890">
    <property type="entry name" value="HATPase_C_sf"/>
</dbReference>
<feature type="modified residue" description="4-aspartylphosphate" evidence="13">
    <location>
        <position position="510"/>
    </location>
</feature>
<evidence type="ECO:0000259" key="15">
    <source>
        <dbReference type="PROSITE" id="PS50110"/>
    </source>
</evidence>
<dbReference type="Pfam" id="PF01627">
    <property type="entry name" value="Hpt"/>
    <property type="match status" value="1"/>
</dbReference>
<keyword evidence="5 13" id="KW-0597">Phosphoprotein</keyword>
<dbReference type="SMART" id="SM00448">
    <property type="entry name" value="REC"/>
    <property type="match status" value="1"/>
</dbReference>
<dbReference type="InterPro" id="IPR008207">
    <property type="entry name" value="Sig_transdc_His_kin_Hpt_dom"/>
</dbReference>
<dbReference type="PANTHER" id="PTHR45339:SF1">
    <property type="entry name" value="HYBRID SIGNAL TRANSDUCTION HISTIDINE KINASE J"/>
    <property type="match status" value="1"/>
</dbReference>
<dbReference type="InterPro" id="IPR013656">
    <property type="entry name" value="PAS_4"/>
</dbReference>
<keyword evidence="8" id="KW-0067">ATP-binding</keyword>
<dbReference type="Pfam" id="PF08448">
    <property type="entry name" value="PAS_4"/>
    <property type="match status" value="1"/>
</dbReference>
<accession>A0AA48WL32</accession>
<dbReference type="PROSITE" id="PS50110">
    <property type="entry name" value="RESPONSE_REGULATORY"/>
    <property type="match status" value="1"/>
</dbReference>
<dbReference type="Pfam" id="PF02518">
    <property type="entry name" value="HATPase_c"/>
    <property type="match status" value="1"/>
</dbReference>
<dbReference type="InterPro" id="IPR036641">
    <property type="entry name" value="HPT_dom_sf"/>
</dbReference>
<dbReference type="Gene3D" id="3.30.450.20">
    <property type="entry name" value="PAS domain"/>
    <property type="match status" value="1"/>
</dbReference>
<evidence type="ECO:0000256" key="7">
    <source>
        <dbReference type="ARBA" id="ARBA00022741"/>
    </source>
</evidence>
<dbReference type="Gene3D" id="1.10.287.130">
    <property type="match status" value="1"/>
</dbReference>
<dbReference type="SMART" id="SM00091">
    <property type="entry name" value="PAS"/>
    <property type="match status" value="1"/>
</dbReference>
<feature type="modified residue" description="Phosphohistidine" evidence="12">
    <location>
        <position position="638"/>
    </location>
</feature>
<dbReference type="InterPro" id="IPR003594">
    <property type="entry name" value="HATPase_dom"/>
</dbReference>
<keyword evidence="7" id="KW-0547">Nucleotide-binding</keyword>
<dbReference type="InterPro" id="IPR036097">
    <property type="entry name" value="HisK_dim/P_sf"/>
</dbReference>
<keyword evidence="9" id="KW-1133">Transmembrane helix</keyword>
<evidence type="ECO:0000313" key="19">
    <source>
        <dbReference type="Proteomes" id="UP000662888"/>
    </source>
</evidence>
<name>A0AA48WL32_9BURK</name>
<sequence length="697" mass="75542">MLDISSAELTGANDQLRAEAARQGEVLHSLQASLGHLARPADPRAGGDLLGLTRALEQLVRQRESTRELTEQILDQLPIPVFLKDRQGRFVRCNRQFQQFARHSRAEIEGRTIDQFASRTWAGQSHEEDQRAWSSGQMVTSERRLGHLDPPVDLVVNRIVIRSGGESYLLGFSIDVSEQRAARDAMQRAVESAQAASRAKSDFLANMSHEIRTPMNGILGMTELVLESALAPQQREDIELVKGSADALLTIIDDILDFSKIEAGKLDIDDVPFDLGKLVRETVRSLDLPARRKGLALACELPRHLPRAMKGDPGRLRQVLINLLGNAIKFTSEGAVTLTVTMRRALEERCEVEFAVRDTGIGIAPDQQTLIFDAFSQVDGSTTRQYGGTGLGLAICRRLVILMHGDISVSSEPGRGSVFRFTVPLGHSAATPTPAPAPDRARAAAVPLPAPLPPLPVGRLHIVLAEDNPVNQRLALRLLEKMGHRVTLADNGIDALDHALRGGVDLVLMDVQMPGLDGMSATRSIRQWEAAHGGHVPVVAMTARAMQGDRERCLEAGMDDYLSKPVDSVRLREVLARCHGQRAGAVIDWDGALLRLDGDRELLRELAALFIGDGPHLRDSLEQALAAGDGEAAQRAAHSLQGVLVNFGARRAIACSERMAASLRDAGGAQLARALAHDLAAALDEVYAALDSRLASA</sequence>
<evidence type="ECO:0000256" key="10">
    <source>
        <dbReference type="ARBA" id="ARBA00023012"/>
    </source>
</evidence>
<dbReference type="PANTHER" id="PTHR45339">
    <property type="entry name" value="HYBRID SIGNAL TRANSDUCTION HISTIDINE KINASE J"/>
    <property type="match status" value="1"/>
</dbReference>
<dbReference type="CDD" id="cd17546">
    <property type="entry name" value="REC_hyHK_CKI1_RcsC-like"/>
    <property type="match status" value="1"/>
</dbReference>
<evidence type="ECO:0000256" key="5">
    <source>
        <dbReference type="ARBA" id="ARBA00022553"/>
    </source>
</evidence>
<dbReference type="SUPFAM" id="SSF52172">
    <property type="entry name" value="CheY-like"/>
    <property type="match status" value="1"/>
</dbReference>
<dbReference type="SUPFAM" id="SSF47384">
    <property type="entry name" value="Homodimeric domain of signal transducing histidine kinase"/>
    <property type="match status" value="1"/>
</dbReference>
<evidence type="ECO:0000313" key="18">
    <source>
        <dbReference type="EMBL" id="QPI53094.1"/>
    </source>
</evidence>
<evidence type="ECO:0000259" key="14">
    <source>
        <dbReference type="PROSITE" id="PS50109"/>
    </source>
</evidence>
<feature type="domain" description="Response regulatory" evidence="15">
    <location>
        <begin position="461"/>
        <end position="579"/>
    </location>
</feature>
<dbReference type="SUPFAM" id="SSF55874">
    <property type="entry name" value="ATPase domain of HSP90 chaperone/DNA topoisomerase II/histidine kinase"/>
    <property type="match status" value="1"/>
</dbReference>
<protein>
    <recommendedName>
        <fullName evidence="3">histidine kinase</fullName>
        <ecNumber evidence="3">2.7.13.3</ecNumber>
    </recommendedName>
</protein>
<evidence type="ECO:0000256" key="6">
    <source>
        <dbReference type="ARBA" id="ARBA00022692"/>
    </source>
</evidence>
<feature type="domain" description="PAS" evidence="16">
    <location>
        <begin position="66"/>
        <end position="112"/>
    </location>
</feature>
<dbReference type="Gene3D" id="3.40.50.2300">
    <property type="match status" value="1"/>
</dbReference>
<dbReference type="Gene3D" id="1.20.120.160">
    <property type="entry name" value="HPT domain"/>
    <property type="match status" value="1"/>
</dbReference>
<dbReference type="Proteomes" id="UP000662888">
    <property type="component" value="Chromosome"/>
</dbReference>
<dbReference type="SMART" id="SM00387">
    <property type="entry name" value="HATPase_c"/>
    <property type="match status" value="1"/>
</dbReference>
<keyword evidence="4" id="KW-1003">Cell membrane</keyword>
<reference evidence="18 19" key="1">
    <citation type="submission" date="2020-11" db="EMBL/GenBank/DDBJ databases">
        <authorList>
            <person name="Sun Q."/>
        </authorList>
    </citation>
    <scope>NUCLEOTIDE SEQUENCE [LARGE SCALE GENOMIC DNA]</scope>
    <source>
        <strain evidence="18 19">P8398</strain>
    </source>
</reference>
<dbReference type="InterPro" id="IPR004358">
    <property type="entry name" value="Sig_transdc_His_kin-like_C"/>
</dbReference>
<dbReference type="SUPFAM" id="SSF47226">
    <property type="entry name" value="Histidine-containing phosphotransfer domain, HPT domain"/>
    <property type="match status" value="1"/>
</dbReference>
<dbReference type="CDD" id="cd00130">
    <property type="entry name" value="PAS"/>
    <property type="match status" value="1"/>
</dbReference>
<evidence type="ECO:0000256" key="2">
    <source>
        <dbReference type="ARBA" id="ARBA00004651"/>
    </source>
</evidence>
<organism evidence="18 19">
    <name type="scientific">Massilia antarctica</name>
    <dbReference type="NCBI Taxonomy" id="2765360"/>
    <lineage>
        <taxon>Bacteria</taxon>
        <taxon>Pseudomonadati</taxon>
        <taxon>Pseudomonadota</taxon>
        <taxon>Betaproteobacteria</taxon>
        <taxon>Burkholderiales</taxon>
        <taxon>Oxalobacteraceae</taxon>
        <taxon>Telluria group</taxon>
        <taxon>Massilia</taxon>
    </lineage>
</organism>
<evidence type="ECO:0000256" key="3">
    <source>
        <dbReference type="ARBA" id="ARBA00012438"/>
    </source>
</evidence>
<dbReference type="SUPFAM" id="SSF55785">
    <property type="entry name" value="PYP-like sensor domain (PAS domain)"/>
    <property type="match status" value="1"/>
</dbReference>
<dbReference type="Pfam" id="PF00512">
    <property type="entry name" value="HisKA"/>
    <property type="match status" value="1"/>
</dbReference>
<keyword evidence="11" id="KW-0472">Membrane</keyword>
<dbReference type="PRINTS" id="PR00344">
    <property type="entry name" value="BCTRLSENSOR"/>
</dbReference>
<dbReference type="InterPro" id="IPR003661">
    <property type="entry name" value="HisK_dim/P_dom"/>
</dbReference>
<dbReference type="SMART" id="SM00388">
    <property type="entry name" value="HisKA"/>
    <property type="match status" value="1"/>
</dbReference>
<dbReference type="EC" id="2.7.13.3" evidence="3"/>
<comment type="subcellular location">
    <subcellularLocation>
        <location evidence="2">Cell membrane</location>
        <topology evidence="2">Multi-pass membrane protein</topology>
    </subcellularLocation>
</comment>
<feature type="domain" description="HPt" evidence="17">
    <location>
        <begin position="599"/>
        <end position="697"/>
    </location>
</feature>
<dbReference type="InterPro" id="IPR005467">
    <property type="entry name" value="His_kinase_dom"/>
</dbReference>
<evidence type="ECO:0000256" key="1">
    <source>
        <dbReference type="ARBA" id="ARBA00000085"/>
    </source>
</evidence>
<dbReference type="InterPro" id="IPR001789">
    <property type="entry name" value="Sig_transdc_resp-reg_receiver"/>
</dbReference>
<evidence type="ECO:0000256" key="12">
    <source>
        <dbReference type="PROSITE-ProRule" id="PRU00110"/>
    </source>
</evidence>
<feature type="domain" description="Histidine kinase" evidence="14">
    <location>
        <begin position="206"/>
        <end position="427"/>
    </location>
</feature>
<dbReference type="CDD" id="cd00082">
    <property type="entry name" value="HisKA"/>
    <property type="match status" value="1"/>
</dbReference>
<gene>
    <name evidence="18" type="ORF">IV454_04240</name>
</gene>
<dbReference type="InterPro" id="IPR011006">
    <property type="entry name" value="CheY-like_superfamily"/>
</dbReference>
<proteinExistence type="predicted"/>
<dbReference type="NCBIfam" id="TIGR00229">
    <property type="entry name" value="sensory_box"/>
    <property type="match status" value="1"/>
</dbReference>
<dbReference type="Pfam" id="PF00072">
    <property type="entry name" value="Response_reg"/>
    <property type="match status" value="1"/>
</dbReference>
<keyword evidence="10" id="KW-0902">Two-component regulatory system</keyword>
<evidence type="ECO:0000256" key="4">
    <source>
        <dbReference type="ARBA" id="ARBA00022475"/>
    </source>
</evidence>
<evidence type="ECO:0000259" key="17">
    <source>
        <dbReference type="PROSITE" id="PS50894"/>
    </source>
</evidence>
<dbReference type="EMBL" id="CP065053">
    <property type="protein sequence ID" value="QPI53094.1"/>
    <property type="molecule type" value="Genomic_DNA"/>
</dbReference>
<dbReference type="Gene3D" id="3.30.565.10">
    <property type="entry name" value="Histidine kinase-like ATPase, C-terminal domain"/>
    <property type="match status" value="1"/>
</dbReference>
<keyword evidence="6" id="KW-0812">Transmembrane</keyword>
<dbReference type="PROSITE" id="PS50894">
    <property type="entry name" value="HPT"/>
    <property type="match status" value="1"/>
</dbReference>
<evidence type="ECO:0000256" key="11">
    <source>
        <dbReference type="ARBA" id="ARBA00023136"/>
    </source>
</evidence>
<dbReference type="CDD" id="cd16922">
    <property type="entry name" value="HATPase_EvgS-ArcB-TorS-like"/>
    <property type="match status" value="1"/>
</dbReference>
<evidence type="ECO:0000256" key="8">
    <source>
        <dbReference type="ARBA" id="ARBA00022840"/>
    </source>
</evidence>
<evidence type="ECO:0000256" key="13">
    <source>
        <dbReference type="PROSITE-ProRule" id="PRU00169"/>
    </source>
</evidence>
<dbReference type="InterPro" id="IPR000014">
    <property type="entry name" value="PAS"/>
</dbReference>
<evidence type="ECO:0000256" key="9">
    <source>
        <dbReference type="ARBA" id="ARBA00022989"/>
    </source>
</evidence>
<evidence type="ECO:0000259" key="16">
    <source>
        <dbReference type="PROSITE" id="PS50112"/>
    </source>
</evidence>